<feature type="region of interest" description="Disordered" evidence="10">
    <location>
        <begin position="288"/>
        <end position="313"/>
    </location>
</feature>
<gene>
    <name evidence="14" type="ORF">CRENBAI_026732</name>
</gene>
<keyword evidence="7" id="KW-0325">Glycoprotein</keyword>
<feature type="compositionally biased region" description="Polar residues" evidence="10">
    <location>
        <begin position="1138"/>
        <end position="1148"/>
    </location>
</feature>
<feature type="region of interest" description="Disordered" evidence="10">
    <location>
        <begin position="424"/>
        <end position="524"/>
    </location>
</feature>
<evidence type="ECO:0000256" key="10">
    <source>
        <dbReference type="SAM" id="MobiDB-lite"/>
    </source>
</evidence>
<evidence type="ECO:0000259" key="12">
    <source>
        <dbReference type="PROSITE" id="PS50041"/>
    </source>
</evidence>
<evidence type="ECO:0000256" key="7">
    <source>
        <dbReference type="ARBA" id="ARBA00023180"/>
    </source>
</evidence>
<dbReference type="Pfam" id="PF00084">
    <property type="entry name" value="Sushi"/>
    <property type="match status" value="1"/>
</dbReference>
<dbReference type="Pfam" id="PF00008">
    <property type="entry name" value="EGF"/>
    <property type="match status" value="1"/>
</dbReference>
<feature type="region of interest" description="Disordered" evidence="10">
    <location>
        <begin position="1070"/>
        <end position="1171"/>
    </location>
</feature>
<evidence type="ECO:0000256" key="3">
    <source>
        <dbReference type="ARBA" id="ARBA00022536"/>
    </source>
</evidence>
<feature type="domain" description="C-type lectin" evidence="12">
    <location>
        <begin position="1972"/>
        <end position="2086"/>
    </location>
</feature>
<feature type="compositionally biased region" description="Basic and acidic residues" evidence="10">
    <location>
        <begin position="1"/>
        <end position="17"/>
    </location>
</feature>
<feature type="compositionally biased region" description="Polar residues" evidence="10">
    <location>
        <begin position="1783"/>
        <end position="1794"/>
    </location>
</feature>
<name>A0AAV9S2F4_9TELE</name>
<comment type="subcellular location">
    <subcellularLocation>
        <location evidence="1">Secreted</location>
    </subcellularLocation>
</comment>
<feature type="region of interest" description="Disordered" evidence="10">
    <location>
        <begin position="934"/>
        <end position="959"/>
    </location>
</feature>
<feature type="disulfide bond" evidence="9">
    <location>
        <begin position="2121"/>
        <end position="2148"/>
    </location>
</feature>
<dbReference type="InterPro" id="IPR000152">
    <property type="entry name" value="EGF-type_Asp/Asn_hydroxyl_site"/>
</dbReference>
<feature type="region of interest" description="Disordered" evidence="10">
    <location>
        <begin position="1269"/>
        <end position="1304"/>
    </location>
</feature>
<feature type="disulfide bond" evidence="8">
    <location>
        <begin position="1949"/>
        <end position="1958"/>
    </location>
</feature>
<dbReference type="SUPFAM" id="SSF57535">
    <property type="entry name" value="Complement control module/SCR domain"/>
    <property type="match status" value="1"/>
</dbReference>
<feature type="region of interest" description="Disordered" evidence="10">
    <location>
        <begin position="623"/>
        <end position="658"/>
    </location>
</feature>
<dbReference type="InterPro" id="IPR018378">
    <property type="entry name" value="C-type_lectin_CS"/>
</dbReference>
<feature type="compositionally biased region" description="Polar residues" evidence="10">
    <location>
        <begin position="859"/>
        <end position="872"/>
    </location>
</feature>
<dbReference type="PROSITE" id="PS50041">
    <property type="entry name" value="C_TYPE_LECTIN_2"/>
    <property type="match status" value="1"/>
</dbReference>
<reference evidence="14 15" key="1">
    <citation type="submission" date="2021-06" db="EMBL/GenBank/DDBJ databases">
        <authorList>
            <person name="Palmer J.M."/>
        </authorList>
    </citation>
    <scope>NUCLEOTIDE SEQUENCE [LARGE SCALE GENOMIC DNA]</scope>
    <source>
        <strain evidence="14 15">MEX-2019</strain>
        <tissue evidence="14">Muscle</tissue>
    </source>
</reference>
<feature type="region of interest" description="Disordered" evidence="10">
    <location>
        <begin position="717"/>
        <end position="737"/>
    </location>
</feature>
<proteinExistence type="predicted"/>
<evidence type="ECO:0000313" key="15">
    <source>
        <dbReference type="Proteomes" id="UP001311232"/>
    </source>
</evidence>
<sequence>MPEESSRTPVTNDERIGRPTIETSSIHMASPTGSSLFSTEKTTALLVEDDYSVQTVQTMTSSLSTVTARTESSSVSSPVEEDFSGDQSTDMFTPVSTVTEISSSVHINETTQSPETMAVQIITDAEGSGEGSADFISKSFVTVATASPALFTESPSVTTSDTSLKSDTLKPTVFSASSLHGVVKLTSVSPEKEHVVTTSQFGGDSETPEQRRSSALPSVSEGTGEFTVSLEGRTSSSAQTPIMYIQTTSLEDEISVKYSSVPPSTHTFFTTEQPKTDEALMSLLTEEQSISPDSEGKPMTPLTGSPITPSVSSSTTAYHQYEDYDTKSTIVESIPLSNGTSIQPDTATLLVVPDAETSGQTLSDVTDKSIKTTAVYSTISTKSPSASASYASETRDVSTTTFTPDALLHSTVKPTVISPETKQAFTTTHSKEESATSLETSTSAITDKGSTNQYTSEYPSEMSSKHLVSPTGSSLISPETTMAEQVDKYSTEQKTIPSISSITEKEETFSLTTAEDEDGSGSTITDQFRSTITVIGSSSTLYSNDTTTKTTTSPEAASTFVFTAEDISGENITKSTDTPVTKGTASSSAFNILSSSVSASRKAETTDTSKTIGTSASELHITEEPTSVSTETPQTFTTATSEQKSVMPEESSRTSVTNDERIGRPTIETSSIHMASPTGSSLFSTEKTTALLVEDDYSVQTVQTMTSSLSTVTARTESSSVSSPVEEDFSGDQSTDMFTPVSTVTEISSSVHINETTQSPETMAVQIITDAEGSGEGSADFISKSFVTVATASPALFTESPSVTTSDTSLKSDTLKPTVFSASSLHGVVKLISVSPEKEHVVTTSQFGGDSETPEQHRSSALPSVSQGTEEFTVSPEDRTSSSAQTPTMYIQTTSLEDEISVKYSSVPPSTHTFFTTEQPKTDEALMSLLTEEQSISPDSEGKPMTPLTGSPITPSVSSSTTAYHQYEDYDTKSTIVESIPLSNGTSIQPDTATLLVVPDAETSGQTLSDVTDKSIKTTAVYSTISTKSPSASASYASETRDVSTTTFTPDALLHSTVKPTVISPETKQAFTTTHSKEESATSLETSTSAITDKGSTNQYTSEYPSEMSSKHLVSPTGSSLISPETTMAEQVDKYSTEQKTIPSISSITEKEETFSLTTAEDEDGSGSTITDQFRSTITVISSSSTLYSIDTTTKTTTSPEAASTFVFTAEDISGENITKSTDTPVTKGTASSSAFNILSSSVSASRKAETTDTSKTIGTSASELHITEEPTSVSTETPQTFTTATSEQKSVMPEESSRTSVTNDERIGRPTIETSSIHMASPTGSSLFSTEKTTALLVEDDYSVQTVQTMTSSLSTFLTTEDTAEDNERLEPISADHSVSTITAFGTFSTHNTGDNIRLASVSALTKAVTSDTSKTAVSFAPHPTEQTTSVSPETPLTFAIIQSEEDLATLEQSSPPAVTDKYTISKHRNRMSFKHAISPTGSSLFSTDKATALPFVDGSSVQTVPSLEPLLSRMTAKTESSFASSSLDEGFSGDQTKDMLTQTSAFGEMSKSSKAVGVQITTDTGSYVFTDKSFVAVPALSSISITVSPSVTVSQPPETSYSSKTTATPASSFPSTKKPTLVSPETKEIVTTSQSREESATVKGSSALSVTDEESTSKFTKLYVGPSRFTVLTQTEEKTEYSSSTANSLPVLSKTTVSPPSTVVNPILGSQFYGGDGSVAVASSSVLTSSTTAGVSSSSSTVRPVLSTASSQNTSKIVNSQISISPSLFSTEELTPIPISASHQSKITSTTNDAKDESQKVLTQTKSQSDRNVLFQSSFEVMTQLSTDATSFSSTNEMGISSDPELENDDSTEVENSGDEASGYTDYVPLEMQTVAQRPIVELSFRGTIAPSVSDAKYTELTTKSQNDFFAVTDEAETDENIDECQSNPCRNGGTCVDGLASFTCVCLPSYSGLYCEEDTETCDYGWHKFQGHCYKFFPQRKGWDAAERECRIQGAHLTSILSHEEQQFVNRLGQDYQWVGLNDKMFDNDFRWTDGSPVQYENWRPNQPDSFFSSGEDCVVMIWHEDGQWNDVPCNYHLTFTCKKGTVACSQPPVIENASTFGRKRERYEINTLVRYQCRTGFIQRHIPTIRCRGDGRWDTPKITCISRNIELSEILHKETSTPYSVQRQ</sequence>
<protein>
    <recommendedName>
        <fullName evidence="16">Versican core protein</fullName>
    </recommendedName>
</protein>
<dbReference type="Gene3D" id="3.10.100.10">
    <property type="entry name" value="Mannose-Binding Protein A, subunit A"/>
    <property type="match status" value="1"/>
</dbReference>
<dbReference type="SMART" id="SM00034">
    <property type="entry name" value="CLECT"/>
    <property type="match status" value="1"/>
</dbReference>
<dbReference type="InterPro" id="IPR050691">
    <property type="entry name" value="Hyaluronan_bind_Proteoglycan"/>
</dbReference>
<feature type="compositionally biased region" description="Acidic residues" evidence="10">
    <location>
        <begin position="1846"/>
        <end position="1860"/>
    </location>
</feature>
<evidence type="ECO:0000256" key="2">
    <source>
        <dbReference type="ARBA" id="ARBA00022525"/>
    </source>
</evidence>
<evidence type="ECO:0000313" key="14">
    <source>
        <dbReference type="EMBL" id="KAK5615495.1"/>
    </source>
</evidence>
<feature type="compositionally biased region" description="Polar residues" evidence="10">
    <location>
        <begin position="1832"/>
        <end position="1841"/>
    </location>
</feature>
<dbReference type="SUPFAM" id="SSF56436">
    <property type="entry name" value="C-type lectin-like"/>
    <property type="match status" value="1"/>
</dbReference>
<dbReference type="GO" id="GO:0072534">
    <property type="term" value="C:perineuronal net"/>
    <property type="evidence" value="ECO:0007669"/>
    <property type="project" value="TreeGrafter"/>
</dbReference>
<feature type="compositionally biased region" description="Low complexity" evidence="10">
    <location>
        <begin position="624"/>
        <end position="635"/>
    </location>
</feature>
<dbReference type="Proteomes" id="UP001311232">
    <property type="component" value="Unassembled WGS sequence"/>
</dbReference>
<dbReference type="InterPro" id="IPR016187">
    <property type="entry name" value="CTDL_fold"/>
</dbReference>
<evidence type="ECO:0000256" key="5">
    <source>
        <dbReference type="ARBA" id="ARBA00022737"/>
    </source>
</evidence>
<dbReference type="EMBL" id="JAHHUM010000955">
    <property type="protein sequence ID" value="KAK5615495.1"/>
    <property type="molecule type" value="Genomic_DNA"/>
</dbReference>
<dbReference type="InterPro" id="IPR000436">
    <property type="entry name" value="Sushi_SCR_CCP_dom"/>
</dbReference>
<dbReference type="GO" id="GO:0007417">
    <property type="term" value="P:central nervous system development"/>
    <property type="evidence" value="ECO:0007669"/>
    <property type="project" value="TreeGrafter"/>
</dbReference>
<feature type="compositionally biased region" description="Polar residues" evidence="10">
    <location>
        <begin position="470"/>
        <end position="483"/>
    </location>
</feature>
<keyword evidence="5" id="KW-0677">Repeat</keyword>
<dbReference type="CDD" id="cd00033">
    <property type="entry name" value="CCP"/>
    <property type="match status" value="1"/>
</dbReference>
<dbReference type="SMART" id="SM00179">
    <property type="entry name" value="EGF_CA"/>
    <property type="match status" value="1"/>
</dbReference>
<accession>A0AAV9S2F4</accession>
<feature type="compositionally biased region" description="Polar residues" evidence="10">
    <location>
        <begin position="444"/>
        <end position="462"/>
    </location>
</feature>
<dbReference type="GO" id="GO:0045202">
    <property type="term" value="C:synapse"/>
    <property type="evidence" value="ECO:0007669"/>
    <property type="project" value="TreeGrafter"/>
</dbReference>
<keyword evidence="3 8" id="KW-0245">EGF-like domain</keyword>
<dbReference type="GO" id="GO:0010001">
    <property type="term" value="P:glial cell differentiation"/>
    <property type="evidence" value="ECO:0007669"/>
    <property type="project" value="TreeGrafter"/>
</dbReference>
<dbReference type="InterPro" id="IPR000742">
    <property type="entry name" value="EGF"/>
</dbReference>
<dbReference type="GO" id="GO:0001501">
    <property type="term" value="P:skeletal system development"/>
    <property type="evidence" value="ECO:0007669"/>
    <property type="project" value="TreeGrafter"/>
</dbReference>
<dbReference type="InterPro" id="IPR018097">
    <property type="entry name" value="EGF_Ca-bd_CS"/>
</dbReference>
<keyword evidence="9" id="KW-0768">Sushi</keyword>
<dbReference type="GO" id="GO:0005509">
    <property type="term" value="F:calcium ion binding"/>
    <property type="evidence" value="ECO:0007669"/>
    <property type="project" value="InterPro"/>
</dbReference>
<evidence type="ECO:0000256" key="1">
    <source>
        <dbReference type="ARBA" id="ARBA00004613"/>
    </source>
</evidence>
<feature type="compositionally biased region" description="Low complexity" evidence="10">
    <location>
        <begin position="1270"/>
        <end position="1281"/>
    </location>
</feature>
<dbReference type="PROSITE" id="PS01187">
    <property type="entry name" value="EGF_CA"/>
    <property type="match status" value="1"/>
</dbReference>
<keyword evidence="6 8" id="KW-1015">Disulfide bond</keyword>
<dbReference type="FunFam" id="2.10.70.10:FF:000003">
    <property type="entry name" value="Versican core protein"/>
    <property type="match status" value="1"/>
</dbReference>
<dbReference type="GO" id="GO:0005615">
    <property type="term" value="C:extracellular space"/>
    <property type="evidence" value="ECO:0007669"/>
    <property type="project" value="TreeGrafter"/>
</dbReference>
<keyword evidence="4" id="KW-0732">Signal</keyword>
<comment type="caution">
    <text evidence="14">The sequence shown here is derived from an EMBL/GenBank/DDBJ whole genome shotgun (WGS) entry which is preliminary data.</text>
</comment>
<dbReference type="CDD" id="cd00054">
    <property type="entry name" value="EGF_CA"/>
    <property type="match status" value="1"/>
</dbReference>
<feature type="region of interest" description="Disordered" evidence="10">
    <location>
        <begin position="1590"/>
        <end position="1627"/>
    </location>
</feature>
<feature type="region of interest" description="Disordered" evidence="10">
    <location>
        <begin position="194"/>
        <end position="223"/>
    </location>
</feature>
<feature type="domain" description="EGF-like" evidence="11">
    <location>
        <begin position="1923"/>
        <end position="1959"/>
    </location>
</feature>
<keyword evidence="15" id="KW-1185">Reference proteome</keyword>
<dbReference type="PROSITE" id="PS00022">
    <property type="entry name" value="EGF_1"/>
    <property type="match status" value="1"/>
</dbReference>
<feature type="compositionally biased region" description="Low complexity" evidence="10">
    <location>
        <begin position="949"/>
        <end position="959"/>
    </location>
</feature>
<dbReference type="InterPro" id="IPR035976">
    <property type="entry name" value="Sushi/SCR/CCP_sf"/>
</dbReference>
<evidence type="ECO:0008006" key="16">
    <source>
        <dbReference type="Google" id="ProtNLM"/>
    </source>
</evidence>
<evidence type="ECO:0000259" key="11">
    <source>
        <dbReference type="PROSITE" id="PS50026"/>
    </source>
</evidence>
<dbReference type="PANTHER" id="PTHR22804">
    <property type="entry name" value="AGGRECAN/VERSICAN PROTEOGLYCAN"/>
    <property type="match status" value="1"/>
</dbReference>
<evidence type="ECO:0000256" key="6">
    <source>
        <dbReference type="ARBA" id="ARBA00023157"/>
    </source>
</evidence>
<keyword evidence="2" id="KW-0964">Secreted</keyword>
<dbReference type="PANTHER" id="PTHR22804:SF40">
    <property type="entry name" value="HYALURONAN AND PROTEOGLYCAN LINK PROTEIN 3"/>
    <property type="match status" value="1"/>
</dbReference>
<feature type="region of interest" description="Disordered" evidence="10">
    <location>
        <begin position="1832"/>
        <end position="1866"/>
    </location>
</feature>
<dbReference type="CDD" id="cd03588">
    <property type="entry name" value="CLECT_CSPGs"/>
    <property type="match status" value="1"/>
</dbReference>
<feature type="compositionally biased region" description="Polar residues" evidence="10">
    <location>
        <begin position="1116"/>
        <end position="1129"/>
    </location>
</feature>
<feature type="domain" description="Sushi" evidence="13">
    <location>
        <begin position="2090"/>
        <end position="2150"/>
    </location>
</feature>
<dbReference type="Gene3D" id="2.10.25.10">
    <property type="entry name" value="Laminin"/>
    <property type="match status" value="1"/>
</dbReference>
<evidence type="ECO:0000256" key="9">
    <source>
        <dbReference type="PROSITE-ProRule" id="PRU00302"/>
    </source>
</evidence>
<feature type="compositionally biased region" description="Polar residues" evidence="10">
    <location>
        <begin position="492"/>
        <end position="502"/>
    </location>
</feature>
<dbReference type="PROSITE" id="PS50923">
    <property type="entry name" value="SUSHI"/>
    <property type="match status" value="1"/>
</dbReference>
<feature type="disulfide bond" evidence="9">
    <location>
        <begin position="2092"/>
        <end position="2135"/>
    </location>
</feature>
<dbReference type="InterPro" id="IPR001304">
    <property type="entry name" value="C-type_lectin-like"/>
</dbReference>
<evidence type="ECO:0000256" key="8">
    <source>
        <dbReference type="PROSITE-ProRule" id="PRU00076"/>
    </source>
</evidence>
<feature type="compositionally biased region" description="Polar residues" evidence="10">
    <location>
        <begin position="21"/>
        <end position="37"/>
    </location>
</feature>
<dbReference type="FunFam" id="2.10.25.10:FF:000004">
    <property type="entry name" value="Neurogenic locus notch 1"/>
    <property type="match status" value="1"/>
</dbReference>
<feature type="region of interest" description="Disordered" evidence="10">
    <location>
        <begin position="844"/>
        <end position="886"/>
    </location>
</feature>
<feature type="compositionally biased region" description="Low complexity" evidence="10">
    <location>
        <begin position="1590"/>
        <end position="1619"/>
    </location>
</feature>
<dbReference type="PROSITE" id="PS00615">
    <property type="entry name" value="C_TYPE_LECTIN_1"/>
    <property type="match status" value="1"/>
</dbReference>
<evidence type="ECO:0000259" key="13">
    <source>
        <dbReference type="PROSITE" id="PS50923"/>
    </source>
</evidence>
<organism evidence="14 15">
    <name type="scientific">Crenichthys baileyi</name>
    <name type="common">White River springfish</name>
    <dbReference type="NCBI Taxonomy" id="28760"/>
    <lineage>
        <taxon>Eukaryota</taxon>
        <taxon>Metazoa</taxon>
        <taxon>Chordata</taxon>
        <taxon>Craniata</taxon>
        <taxon>Vertebrata</taxon>
        <taxon>Euteleostomi</taxon>
        <taxon>Actinopterygii</taxon>
        <taxon>Neopterygii</taxon>
        <taxon>Teleostei</taxon>
        <taxon>Neoteleostei</taxon>
        <taxon>Acanthomorphata</taxon>
        <taxon>Ovalentaria</taxon>
        <taxon>Atherinomorphae</taxon>
        <taxon>Cyprinodontiformes</taxon>
        <taxon>Goodeidae</taxon>
        <taxon>Crenichthys</taxon>
    </lineage>
</organism>
<feature type="region of interest" description="Disordered" evidence="10">
    <location>
        <begin position="71"/>
        <end position="91"/>
    </location>
</feature>
<feature type="region of interest" description="Disordered" evidence="10">
    <location>
        <begin position="1782"/>
        <end position="1809"/>
    </location>
</feature>
<comment type="caution">
    <text evidence="8">Lacks conserved residue(s) required for the propagation of feature annotation.</text>
</comment>
<dbReference type="InterPro" id="IPR001881">
    <property type="entry name" value="EGF-like_Ca-bd_dom"/>
</dbReference>
<feature type="compositionally biased region" description="Polar residues" evidence="10">
    <location>
        <begin position="1090"/>
        <end position="1108"/>
    </location>
</feature>
<dbReference type="FunFam" id="3.10.100.10:FF:000003">
    <property type="entry name" value="Versican core protein"/>
    <property type="match status" value="1"/>
</dbReference>
<dbReference type="PROSITE" id="PS00010">
    <property type="entry name" value="ASX_HYDROXYL"/>
    <property type="match status" value="1"/>
</dbReference>
<dbReference type="InterPro" id="IPR033987">
    <property type="entry name" value="CSPG_CTLD"/>
</dbReference>
<feature type="compositionally biased region" description="Low complexity" evidence="10">
    <location>
        <begin position="303"/>
        <end position="313"/>
    </location>
</feature>
<dbReference type="Pfam" id="PF00059">
    <property type="entry name" value="Lectin_C"/>
    <property type="match status" value="1"/>
</dbReference>
<dbReference type="SMART" id="SM00181">
    <property type="entry name" value="EGF"/>
    <property type="match status" value="1"/>
</dbReference>
<feature type="region of interest" description="Disordered" evidence="10">
    <location>
        <begin position="1"/>
        <end position="37"/>
    </location>
</feature>
<dbReference type="SMART" id="SM00032">
    <property type="entry name" value="CCP"/>
    <property type="match status" value="1"/>
</dbReference>
<dbReference type="Gene3D" id="2.10.70.10">
    <property type="entry name" value="Complement Module, domain 1"/>
    <property type="match status" value="1"/>
</dbReference>
<evidence type="ECO:0000256" key="4">
    <source>
        <dbReference type="ARBA" id="ARBA00022729"/>
    </source>
</evidence>
<dbReference type="PROSITE" id="PS50026">
    <property type="entry name" value="EGF_3"/>
    <property type="match status" value="1"/>
</dbReference>
<dbReference type="GO" id="GO:0002052">
    <property type="term" value="P:positive regulation of neuroblast proliferation"/>
    <property type="evidence" value="ECO:0007669"/>
    <property type="project" value="TreeGrafter"/>
</dbReference>
<dbReference type="InterPro" id="IPR016186">
    <property type="entry name" value="C-type_lectin-like/link_sf"/>
</dbReference>